<dbReference type="Proteomes" id="UP000037395">
    <property type="component" value="Unassembled WGS sequence"/>
</dbReference>
<dbReference type="GeneID" id="97483397"/>
<sequence length="262" mass="28292">MAMVWSPGWARSLVEGGQARREPAGPLGPVVRVHRGFRPVPRRARAWLDAVAALLALVLCRSLGEWWPAPVVAAVAVVAVSGYGRLRPAPRLRSVRLHQGGLALVGADGSERLLRWGEIEAAEYAPGGQRGEPERGRIWPAGADEPLVLAQLRGLDGLFREVDERLSPGLRAALHEALRTEGSVRFDRGRLTVTVGGLVHRPPHPLAATEAYRWAEVHSARASDLGELEIRTHSAGLPLTLPVPNARAAAEFLEEVRARSTG</sequence>
<reference evidence="1" key="1">
    <citation type="journal article" date="2014" name="Int. J. Syst. Evol. Microbiol.">
        <title>Complete genome sequence of Corynebacterium casei LMG S-19264T (=DSM 44701T), isolated from a smear-ripened cheese.</title>
        <authorList>
            <consortium name="US DOE Joint Genome Institute (JGI-PGF)"/>
            <person name="Walter F."/>
            <person name="Albersmeier A."/>
            <person name="Kalinowski J."/>
            <person name="Ruckert C."/>
        </authorList>
    </citation>
    <scope>NUCLEOTIDE SEQUENCE</scope>
    <source>
        <strain evidence="1">JCM 4434</strain>
    </source>
</reference>
<reference evidence="3" key="4">
    <citation type="submission" date="2016-08" db="EMBL/GenBank/DDBJ databases">
        <title>Sequencing, assembly and comparative genomics of S. aureofaciens ATCC 10762.</title>
        <authorList>
            <person name="Gradnigo J.S."/>
            <person name="Johnson N."/>
            <person name="Somerville G.A."/>
        </authorList>
    </citation>
    <scope>NUCLEOTIDE SEQUENCE [LARGE SCALE GENOMIC DNA]</scope>
    <source>
        <strain evidence="3">ATCC 10762 / DSM 40127 / CCM 3239 / JCM 4008 / LMG 5968 / NBRC 12843 / NCIMB 8234 / A-377</strain>
    </source>
</reference>
<keyword evidence="3" id="KW-1185">Reference proteome</keyword>
<accession>A0A8H9HFQ7</accession>
<dbReference type="EMBL" id="JPRF03000076">
    <property type="protein sequence ID" value="OEV33027.1"/>
    <property type="molecule type" value="Genomic_DNA"/>
</dbReference>
<reference evidence="2" key="3">
    <citation type="submission" date="2016-08" db="EMBL/GenBank/DDBJ databases">
        <title>Sequencing, Assembly and Comparative Genomics of S. aureofaciens ATCC 10762.</title>
        <authorList>
            <person name="Gradnigo J.S."/>
            <person name="Johnson N."/>
            <person name="Somerville G.A."/>
        </authorList>
    </citation>
    <scope>NUCLEOTIDE SEQUENCE [LARGE SCALE GENOMIC DNA]</scope>
    <source>
        <strain evidence="2">ATCC 10762</strain>
    </source>
</reference>
<dbReference type="OrthoDB" id="4231847at2"/>
<dbReference type="RefSeq" id="WP_030552452.1">
    <property type="nucleotide sequence ID" value="NZ_BMUB01000001.1"/>
</dbReference>
<dbReference type="Proteomes" id="UP000610124">
    <property type="component" value="Unassembled WGS sequence"/>
</dbReference>
<dbReference type="KEGG" id="kau:B6264_23260"/>
<evidence type="ECO:0000313" key="2">
    <source>
        <dbReference type="EMBL" id="OEV33027.1"/>
    </source>
</evidence>
<accession>A0A1E7MX66</accession>
<reference evidence="1" key="5">
    <citation type="submission" date="2020-09" db="EMBL/GenBank/DDBJ databases">
        <authorList>
            <person name="Sun Q."/>
            <person name="Ohkuma M."/>
        </authorList>
    </citation>
    <scope>NUCLEOTIDE SEQUENCE</scope>
    <source>
        <strain evidence="1">JCM 4434</strain>
    </source>
</reference>
<gene>
    <name evidence="1" type="ORF">GCM10010502_02000</name>
    <name evidence="2" type="ORF">HS99_0014230</name>
</gene>
<reference evidence="2 3" key="2">
    <citation type="submission" date="2014-07" db="EMBL/GenBank/DDBJ databases">
        <authorList>
            <person name="Zhang J.E."/>
            <person name="Yang H."/>
            <person name="Guo J."/>
            <person name="Deng Z."/>
            <person name="Luo H."/>
            <person name="Luo M."/>
            <person name="Zhao B."/>
        </authorList>
    </citation>
    <scope>NUCLEOTIDE SEQUENCE [LARGE SCALE GENOMIC DNA]</scope>
    <source>
        <strain evidence="2">ATCC 10762</strain>
        <strain evidence="3">ATCC 10762 / DSM 40127 / CCM 3239 / JCM 4008 / LMG 5968 / NBRC 12843 / NCIMB 8234 / A-377</strain>
    </source>
</reference>
<proteinExistence type="predicted"/>
<dbReference type="AlphaFoldDB" id="A0A1E7MX66"/>
<comment type="caution">
    <text evidence="2">The sequence shown here is derived from an EMBL/GenBank/DDBJ whole genome shotgun (WGS) entry which is preliminary data.</text>
</comment>
<name>A0A1E7MX66_KITAU</name>
<organism evidence="2 3">
    <name type="scientific">Kitasatospora aureofaciens</name>
    <name type="common">Streptomyces aureofaciens</name>
    <dbReference type="NCBI Taxonomy" id="1894"/>
    <lineage>
        <taxon>Bacteria</taxon>
        <taxon>Bacillati</taxon>
        <taxon>Actinomycetota</taxon>
        <taxon>Actinomycetes</taxon>
        <taxon>Kitasatosporales</taxon>
        <taxon>Streptomycetaceae</taxon>
        <taxon>Kitasatospora</taxon>
    </lineage>
</organism>
<evidence type="ECO:0000313" key="1">
    <source>
        <dbReference type="EMBL" id="GGU55425.1"/>
    </source>
</evidence>
<dbReference type="EMBL" id="BMUB01000001">
    <property type="protein sequence ID" value="GGU55425.1"/>
    <property type="molecule type" value="Genomic_DNA"/>
</dbReference>
<evidence type="ECO:0000313" key="3">
    <source>
        <dbReference type="Proteomes" id="UP000037395"/>
    </source>
</evidence>
<protein>
    <submittedName>
        <fullName evidence="2">Uncharacterized protein</fullName>
    </submittedName>
</protein>